<reference evidence="9" key="2">
    <citation type="submission" date="2019-01" db="UniProtKB">
        <authorList>
            <consortium name="EnsemblPlants"/>
        </authorList>
    </citation>
    <scope>IDENTIFICATION</scope>
    <source>
        <strain evidence="9">cv. Heinz 1706</strain>
    </source>
</reference>
<keyword evidence="8" id="KW-0687">Ribonucleoprotein</keyword>
<dbReference type="Proteomes" id="UP000004994">
    <property type="component" value="Chromosome 10"/>
</dbReference>
<keyword evidence="10" id="KW-1185">Reference proteome</keyword>
<dbReference type="EnsemblPlants" id="Solyc10g047087.1.1">
    <property type="protein sequence ID" value="Solyc10g047087.1.1"/>
    <property type="gene ID" value="Solyc10g047087.1"/>
</dbReference>
<dbReference type="GO" id="GO:0022625">
    <property type="term" value="C:cytosolic large ribosomal subunit"/>
    <property type="evidence" value="ECO:0000318"/>
    <property type="project" value="GO_Central"/>
</dbReference>
<dbReference type="GO" id="GO:0003723">
    <property type="term" value="F:RNA binding"/>
    <property type="evidence" value="ECO:0000318"/>
    <property type="project" value="GO_Central"/>
</dbReference>
<evidence type="ECO:0000256" key="3">
    <source>
        <dbReference type="ARBA" id="ARBA00022730"/>
    </source>
</evidence>
<evidence type="ECO:0000256" key="6">
    <source>
        <dbReference type="ARBA" id="ARBA00022884"/>
    </source>
</evidence>
<dbReference type="GO" id="GO:0006412">
    <property type="term" value="P:translation"/>
    <property type="evidence" value="ECO:0007669"/>
    <property type="project" value="InterPro"/>
</dbReference>
<evidence type="ECO:0000313" key="9">
    <source>
        <dbReference type="EnsemblPlants" id="Solyc10g047087.1.1"/>
    </source>
</evidence>
<evidence type="ECO:0000256" key="4">
    <source>
        <dbReference type="ARBA" id="ARBA00022771"/>
    </source>
</evidence>
<dbReference type="Pfam" id="PF01907">
    <property type="entry name" value="Ribosomal_L37e"/>
    <property type="match status" value="1"/>
</dbReference>
<proteinExistence type="inferred from homology"/>
<dbReference type="GO" id="GO:0008270">
    <property type="term" value="F:zinc ion binding"/>
    <property type="evidence" value="ECO:0007669"/>
    <property type="project" value="UniProtKB-KW"/>
</dbReference>
<dbReference type="InterPro" id="IPR001569">
    <property type="entry name" value="Ribosomal_eL37"/>
</dbReference>
<dbReference type="Gene3D" id="2.20.25.30">
    <property type="match status" value="1"/>
</dbReference>
<evidence type="ECO:0000256" key="1">
    <source>
        <dbReference type="ARBA" id="ARBA00009805"/>
    </source>
</evidence>
<dbReference type="AlphaFoldDB" id="A0A3Q7IFT6"/>
<dbReference type="InterPro" id="IPR011331">
    <property type="entry name" value="Ribosomal_eL37/eL43"/>
</dbReference>
<dbReference type="PANTHER" id="PTHR10768:SF25">
    <property type="entry name" value="LARGE RIBOSOMAL SUBUNIT PROTEIN EL37X-RELATED"/>
    <property type="match status" value="1"/>
</dbReference>
<keyword evidence="7" id="KW-0689">Ribosomal protein</keyword>
<dbReference type="InterPro" id="IPR011332">
    <property type="entry name" value="Ribosomal_zn-bd"/>
</dbReference>
<evidence type="ECO:0000256" key="8">
    <source>
        <dbReference type="ARBA" id="ARBA00023274"/>
    </source>
</evidence>
<organism evidence="9">
    <name type="scientific">Solanum lycopersicum</name>
    <name type="common">Tomato</name>
    <name type="synonym">Lycopersicon esculentum</name>
    <dbReference type="NCBI Taxonomy" id="4081"/>
    <lineage>
        <taxon>Eukaryota</taxon>
        <taxon>Viridiplantae</taxon>
        <taxon>Streptophyta</taxon>
        <taxon>Embryophyta</taxon>
        <taxon>Tracheophyta</taxon>
        <taxon>Spermatophyta</taxon>
        <taxon>Magnoliopsida</taxon>
        <taxon>eudicotyledons</taxon>
        <taxon>Gunneridae</taxon>
        <taxon>Pentapetalae</taxon>
        <taxon>asterids</taxon>
        <taxon>lamiids</taxon>
        <taxon>Solanales</taxon>
        <taxon>Solanaceae</taxon>
        <taxon>Solanoideae</taxon>
        <taxon>Solaneae</taxon>
        <taxon>Solanum</taxon>
        <taxon>Solanum subgen. Lycopersicon</taxon>
    </lineage>
</organism>
<dbReference type="PANTHER" id="PTHR10768">
    <property type="entry name" value="60S RIBOSOMAL PROTEIN L37"/>
    <property type="match status" value="1"/>
</dbReference>
<keyword evidence="3" id="KW-0699">rRNA-binding</keyword>
<evidence type="ECO:0000256" key="7">
    <source>
        <dbReference type="ARBA" id="ARBA00022980"/>
    </source>
</evidence>
<name>A0A3Q7IFT6_SOLLC</name>
<accession>A0A3Q7IFT6</accession>
<protein>
    <recommendedName>
        <fullName evidence="11">60S ribosomal protein L37</fullName>
    </recommendedName>
</protein>
<dbReference type="GO" id="GO:0003735">
    <property type="term" value="F:structural constituent of ribosome"/>
    <property type="evidence" value="ECO:0007669"/>
    <property type="project" value="InterPro"/>
</dbReference>
<dbReference type="GO" id="GO:0019843">
    <property type="term" value="F:rRNA binding"/>
    <property type="evidence" value="ECO:0007669"/>
    <property type="project" value="UniProtKB-KW"/>
</dbReference>
<dbReference type="Gramene" id="Solyc10g047087.1.1">
    <property type="protein sequence ID" value="Solyc10g047087.1.1"/>
    <property type="gene ID" value="Solyc10g047087.1"/>
</dbReference>
<dbReference type="STRING" id="4081.A0A3Q7IFT6"/>
<evidence type="ECO:0000256" key="5">
    <source>
        <dbReference type="ARBA" id="ARBA00022833"/>
    </source>
</evidence>
<sequence length="94" mass="10987">MLFGIFNDINDSKGRVKKTHTLRVRCGRRSFHLQKSRCSACAYRPAHKRDTIGSQKKTTTTDHMRYLYNVPRRFLANFKEGTKAPPRKKGVFKE</sequence>
<evidence type="ECO:0000313" key="10">
    <source>
        <dbReference type="Proteomes" id="UP000004994"/>
    </source>
</evidence>
<dbReference type="SUPFAM" id="SSF57829">
    <property type="entry name" value="Zn-binding ribosomal proteins"/>
    <property type="match status" value="1"/>
</dbReference>
<keyword evidence="2" id="KW-0479">Metal-binding</keyword>
<evidence type="ECO:0000256" key="2">
    <source>
        <dbReference type="ARBA" id="ARBA00022723"/>
    </source>
</evidence>
<evidence type="ECO:0008006" key="11">
    <source>
        <dbReference type="Google" id="ProtNLM"/>
    </source>
</evidence>
<reference evidence="9" key="1">
    <citation type="journal article" date="2012" name="Nature">
        <title>The tomato genome sequence provides insights into fleshy fruit evolution.</title>
        <authorList>
            <consortium name="Tomato Genome Consortium"/>
        </authorList>
    </citation>
    <scope>NUCLEOTIDE SEQUENCE [LARGE SCALE GENOMIC DNA]</scope>
    <source>
        <strain evidence="9">cv. Heinz 1706</strain>
    </source>
</reference>
<comment type="similarity">
    <text evidence="1">Belongs to the eukaryotic ribosomal protein eL37 family.</text>
</comment>
<keyword evidence="6" id="KW-0694">RNA-binding</keyword>
<keyword evidence="4" id="KW-0863">Zinc-finger</keyword>
<keyword evidence="5" id="KW-0862">Zinc</keyword>
<dbReference type="InParanoid" id="A0A3Q7IFT6"/>